<dbReference type="Gene3D" id="1.20.1250.20">
    <property type="entry name" value="MFS general substrate transporter like domains"/>
    <property type="match status" value="2"/>
</dbReference>
<dbReference type="Proteomes" id="UP001233836">
    <property type="component" value="Unassembled WGS sequence"/>
</dbReference>
<organism evidence="9 10">
    <name type="scientific">Paenibacillus tundrae</name>
    <dbReference type="NCBI Taxonomy" id="528187"/>
    <lineage>
        <taxon>Bacteria</taxon>
        <taxon>Bacillati</taxon>
        <taxon>Bacillota</taxon>
        <taxon>Bacilli</taxon>
        <taxon>Bacillales</taxon>
        <taxon>Paenibacillaceae</taxon>
        <taxon>Paenibacillus</taxon>
    </lineage>
</organism>
<feature type="transmembrane region" description="Helical" evidence="7">
    <location>
        <begin position="166"/>
        <end position="186"/>
    </location>
</feature>
<keyword evidence="5 7" id="KW-1133">Transmembrane helix</keyword>
<dbReference type="SUPFAM" id="SSF103473">
    <property type="entry name" value="MFS general substrate transporter"/>
    <property type="match status" value="1"/>
</dbReference>
<dbReference type="RefSeq" id="WP_307214879.1">
    <property type="nucleotide sequence ID" value="NZ_JAUSTI010000004.1"/>
</dbReference>
<dbReference type="InterPro" id="IPR036259">
    <property type="entry name" value="MFS_trans_sf"/>
</dbReference>
<keyword evidence="3" id="KW-1003">Cell membrane</keyword>
<evidence type="ECO:0000256" key="4">
    <source>
        <dbReference type="ARBA" id="ARBA00022692"/>
    </source>
</evidence>
<evidence type="ECO:0000259" key="8">
    <source>
        <dbReference type="PROSITE" id="PS50850"/>
    </source>
</evidence>
<evidence type="ECO:0000256" key="1">
    <source>
        <dbReference type="ARBA" id="ARBA00004651"/>
    </source>
</evidence>
<evidence type="ECO:0000313" key="9">
    <source>
        <dbReference type="EMBL" id="MDQ0170372.1"/>
    </source>
</evidence>
<keyword evidence="10" id="KW-1185">Reference proteome</keyword>
<protein>
    <submittedName>
        <fullName evidence="9">DHA1 family multidrug resistance protein B-like MFS transporter</fullName>
    </submittedName>
</protein>
<comment type="subcellular location">
    <subcellularLocation>
        <location evidence="1">Cell membrane</location>
        <topology evidence="1">Multi-pass membrane protein</topology>
    </subcellularLocation>
</comment>
<feature type="transmembrane region" description="Helical" evidence="7">
    <location>
        <begin position="222"/>
        <end position="243"/>
    </location>
</feature>
<keyword evidence="2" id="KW-0813">Transport</keyword>
<dbReference type="PANTHER" id="PTHR23517">
    <property type="entry name" value="RESISTANCE PROTEIN MDTM, PUTATIVE-RELATED-RELATED"/>
    <property type="match status" value="1"/>
</dbReference>
<keyword evidence="4 7" id="KW-0812">Transmembrane</keyword>
<feature type="transmembrane region" description="Helical" evidence="7">
    <location>
        <begin position="381"/>
        <end position="399"/>
    </location>
</feature>
<feature type="domain" description="Major facilitator superfamily (MFS) profile" evidence="8">
    <location>
        <begin position="1"/>
        <end position="407"/>
    </location>
</feature>
<feature type="transmembrane region" description="Helical" evidence="7">
    <location>
        <begin position="263"/>
        <end position="284"/>
    </location>
</feature>
<comment type="caution">
    <text evidence="9">The sequence shown here is derived from an EMBL/GenBank/DDBJ whole genome shotgun (WGS) entry which is preliminary data.</text>
</comment>
<feature type="transmembrane region" description="Helical" evidence="7">
    <location>
        <begin position="41"/>
        <end position="62"/>
    </location>
</feature>
<evidence type="ECO:0000256" key="3">
    <source>
        <dbReference type="ARBA" id="ARBA00022475"/>
    </source>
</evidence>
<evidence type="ECO:0000256" key="5">
    <source>
        <dbReference type="ARBA" id="ARBA00022989"/>
    </source>
</evidence>
<reference evidence="9 10" key="1">
    <citation type="submission" date="2023-07" db="EMBL/GenBank/DDBJ databases">
        <title>Sorghum-associated microbial communities from plants grown in Nebraska, USA.</title>
        <authorList>
            <person name="Schachtman D."/>
        </authorList>
    </citation>
    <scope>NUCLEOTIDE SEQUENCE [LARGE SCALE GENOMIC DNA]</scope>
    <source>
        <strain evidence="9 10">DS1314</strain>
    </source>
</reference>
<dbReference type="InterPro" id="IPR050171">
    <property type="entry name" value="MFS_Transporters"/>
</dbReference>
<proteinExistence type="predicted"/>
<evidence type="ECO:0000313" key="10">
    <source>
        <dbReference type="Proteomes" id="UP001233836"/>
    </source>
</evidence>
<dbReference type="InterPro" id="IPR020846">
    <property type="entry name" value="MFS_dom"/>
</dbReference>
<dbReference type="EMBL" id="JAUSTI010000004">
    <property type="protein sequence ID" value="MDQ0170372.1"/>
    <property type="molecule type" value="Genomic_DNA"/>
</dbReference>
<dbReference type="InterPro" id="IPR005829">
    <property type="entry name" value="Sugar_transporter_CS"/>
</dbReference>
<feature type="transmembrane region" description="Helical" evidence="7">
    <location>
        <begin position="74"/>
        <end position="93"/>
    </location>
</feature>
<dbReference type="PROSITE" id="PS00216">
    <property type="entry name" value="SUGAR_TRANSPORT_1"/>
    <property type="match status" value="1"/>
</dbReference>
<dbReference type="Pfam" id="PF07690">
    <property type="entry name" value="MFS_1"/>
    <property type="match status" value="1"/>
</dbReference>
<feature type="transmembrane region" description="Helical" evidence="7">
    <location>
        <begin position="105"/>
        <end position="128"/>
    </location>
</feature>
<dbReference type="PROSITE" id="PS50850">
    <property type="entry name" value="MFS"/>
    <property type="match status" value="1"/>
</dbReference>
<gene>
    <name evidence="9" type="ORF">J2T19_001814</name>
</gene>
<evidence type="ECO:0000256" key="7">
    <source>
        <dbReference type="SAM" id="Phobius"/>
    </source>
</evidence>
<dbReference type="PANTHER" id="PTHR23517:SF3">
    <property type="entry name" value="INTEGRAL MEMBRANE TRANSPORT PROTEIN"/>
    <property type="match status" value="1"/>
</dbReference>
<sequence length="423" mass="47567">MRYTDLHRNIQIRIITDFFTDLTQKSIIPFMAIYLSLQIGAGWAGLLLTINIIGSMLVGLWAGYWSDRIGRKKWMVIAQILQVFALFWLAAANSPWLNSVPLTCWMFFLSSLSSGITVPIANAMIVDVSSESERHYVYGLQYWTTNAAITIGALMGGLLFESFRFILFSIVWVESLVTLVILIFYIHETMDRRHASLSHRITRTAPKNIFYTYIDVLKDKRFMIFLTATVLAVSLEFQLDKYIAVRLKNEFSAQLLHWDITGLQMFSLIMAINTVLVVLIAIPFTKWMVRFPSRKVMTVGMCLYTAGFAFLGFSNWTLLLIICTIILTLGELMYNPVRQVLLAGMIPDANRAAYMAVDGMSYNVAALLGSLGLTLGAFLPSYGMAVLYALLGIASLFFFRQTLTLQSPVTPTHHDPVACADAS</sequence>
<name>A0ABT9WBG7_9BACL</name>
<accession>A0ABT9WBG7</accession>
<evidence type="ECO:0000256" key="2">
    <source>
        <dbReference type="ARBA" id="ARBA00022448"/>
    </source>
</evidence>
<keyword evidence="6 7" id="KW-0472">Membrane</keyword>
<dbReference type="InterPro" id="IPR011701">
    <property type="entry name" value="MFS"/>
</dbReference>
<feature type="transmembrane region" description="Helical" evidence="7">
    <location>
        <begin position="140"/>
        <end position="160"/>
    </location>
</feature>
<evidence type="ECO:0000256" key="6">
    <source>
        <dbReference type="ARBA" id="ARBA00023136"/>
    </source>
</evidence>